<evidence type="ECO:0000313" key="4">
    <source>
        <dbReference type="Proteomes" id="UP001152649"/>
    </source>
</evidence>
<keyword evidence="4" id="KW-1185">Reference proteome</keyword>
<dbReference type="PANTHER" id="PTHR46910:SF12">
    <property type="entry name" value="REGULATORY PROTEIN CAT8"/>
    <property type="match status" value="1"/>
</dbReference>
<proteinExistence type="predicted"/>
<dbReference type="EMBL" id="CAJVPG010000477">
    <property type="protein sequence ID" value="CAG8432220.1"/>
    <property type="molecule type" value="Genomic_DNA"/>
</dbReference>
<evidence type="ECO:0000259" key="2">
    <source>
        <dbReference type="SMART" id="SM00906"/>
    </source>
</evidence>
<name>A0A9W4K568_9EURO</name>
<feature type="domain" description="Xylanolytic transcriptional activator regulatory" evidence="2">
    <location>
        <begin position="214"/>
        <end position="287"/>
    </location>
</feature>
<dbReference type="SMART" id="SM00906">
    <property type="entry name" value="Fungal_trans"/>
    <property type="match status" value="1"/>
</dbReference>
<dbReference type="GO" id="GO:0006351">
    <property type="term" value="P:DNA-templated transcription"/>
    <property type="evidence" value="ECO:0007669"/>
    <property type="project" value="InterPro"/>
</dbReference>
<dbReference type="GO" id="GO:0008270">
    <property type="term" value="F:zinc ion binding"/>
    <property type="evidence" value="ECO:0007669"/>
    <property type="project" value="InterPro"/>
</dbReference>
<dbReference type="PANTHER" id="PTHR46910">
    <property type="entry name" value="TRANSCRIPTION FACTOR PDR1"/>
    <property type="match status" value="1"/>
</dbReference>
<dbReference type="InterPro" id="IPR050987">
    <property type="entry name" value="AtrR-like"/>
</dbReference>
<dbReference type="GO" id="GO:0003677">
    <property type="term" value="F:DNA binding"/>
    <property type="evidence" value="ECO:0007669"/>
    <property type="project" value="InterPro"/>
</dbReference>
<evidence type="ECO:0000256" key="1">
    <source>
        <dbReference type="ARBA" id="ARBA00023242"/>
    </source>
</evidence>
<comment type="caution">
    <text evidence="3">The sequence shown here is derived from an EMBL/GenBank/DDBJ whole genome shotgun (WGS) entry which is preliminary data.</text>
</comment>
<dbReference type="AlphaFoldDB" id="A0A9W4K568"/>
<sequence>MERGITDDPTYVIKHMGRLVHDEKGYGRFAGSTTGVHFVLTVEQECQKVLNLSGGFPESCYRAFLVESLPGRDFLGTTPYDDHDMIRQYLTYPAAHYNQQADMFMQKWEPFCLVLVRKQLLADIQDLMNALYDPEGQSTLDYSTMLIVLMILNIQESFPTSPAQPSGQSANCIERLSLAHALIDKVVSLGNIRSLQALALFALFNQLSGRCLTLTTINGMMVRLSQSLGLHRHARRFKMGVGEVELRKRLWWWVYVFDRFTSVLHGIPPLINDVDVDNDLPIDCHLHDLEATELSHPLPGERTGVFVFLQYVSLGKKLSRILNLLYTTTQRRDGARKITELDRDLRVWNQNLKAHGIVFDIGDSGSQNLAGNTGRPYQSATLWLQLMSNMTMNLIHRPGLSFDDTSPEFGICLRACLNSGTAVLSLVESLQIPRWLRNLSLVGPATIFQSSLIHIYSHLKFGMSKPDGLPSPDASMSVVSKAISLLTADVQSSVINQTPENFYCQSLNEIIETLQSLISSLPVVAQSFLETEPVINEDDPTTDTFDEQAWGGNALDALNYMTASDWMGSGSSTFMDFMDLGGS</sequence>
<dbReference type="Proteomes" id="UP001152649">
    <property type="component" value="Unassembled WGS sequence"/>
</dbReference>
<protein>
    <recommendedName>
        <fullName evidence="2">Xylanolytic transcriptional activator regulatory domain-containing protein</fullName>
    </recommendedName>
</protein>
<organism evidence="3 4">
    <name type="scientific">Penicillium salamii</name>
    <dbReference type="NCBI Taxonomy" id="1612424"/>
    <lineage>
        <taxon>Eukaryota</taxon>
        <taxon>Fungi</taxon>
        <taxon>Dikarya</taxon>
        <taxon>Ascomycota</taxon>
        <taxon>Pezizomycotina</taxon>
        <taxon>Eurotiomycetes</taxon>
        <taxon>Eurotiomycetidae</taxon>
        <taxon>Eurotiales</taxon>
        <taxon>Aspergillaceae</taxon>
        <taxon>Penicillium</taxon>
    </lineage>
</organism>
<accession>A0A9W4K568</accession>
<evidence type="ECO:0000313" key="3">
    <source>
        <dbReference type="EMBL" id="CAG8432220.1"/>
    </source>
</evidence>
<dbReference type="GO" id="GO:0003700">
    <property type="term" value="F:DNA-binding transcription factor activity"/>
    <property type="evidence" value="ECO:0007669"/>
    <property type="project" value="InterPro"/>
</dbReference>
<dbReference type="InterPro" id="IPR007219">
    <property type="entry name" value="XnlR_reg_dom"/>
</dbReference>
<gene>
    <name evidence="3" type="ORF">PSALAMII_LOCUS11926</name>
</gene>
<reference evidence="3" key="1">
    <citation type="submission" date="2021-07" db="EMBL/GenBank/DDBJ databases">
        <authorList>
            <person name="Branca A.L. A."/>
        </authorList>
    </citation>
    <scope>NUCLEOTIDE SEQUENCE</scope>
</reference>
<dbReference type="Pfam" id="PF04082">
    <property type="entry name" value="Fungal_trans"/>
    <property type="match status" value="1"/>
</dbReference>
<dbReference type="CDD" id="cd12148">
    <property type="entry name" value="fungal_TF_MHR"/>
    <property type="match status" value="1"/>
</dbReference>
<keyword evidence="1" id="KW-0539">Nucleus</keyword>